<name>A0A5J5H4G4_9BACI</name>
<dbReference type="FunFam" id="3.30.70.100:FF:000018">
    <property type="entry name" value="MscS mechanosensitive ion channel"/>
    <property type="match status" value="1"/>
</dbReference>
<feature type="transmembrane region" description="Helical" evidence="8">
    <location>
        <begin position="74"/>
        <end position="95"/>
    </location>
</feature>
<evidence type="ECO:0000313" key="12">
    <source>
        <dbReference type="EMBL" id="KAA9014592.1"/>
    </source>
</evidence>
<dbReference type="InterPro" id="IPR006685">
    <property type="entry name" value="MscS_channel_2nd"/>
</dbReference>
<dbReference type="PANTHER" id="PTHR30460:SF0">
    <property type="entry name" value="MODERATE CONDUCTANCE MECHANOSENSITIVE CHANNEL YBIO"/>
    <property type="match status" value="1"/>
</dbReference>
<dbReference type="Pfam" id="PF00924">
    <property type="entry name" value="MS_channel_2nd"/>
    <property type="match status" value="1"/>
</dbReference>
<keyword evidence="6 8" id="KW-0472">Membrane</keyword>
<comment type="similarity">
    <text evidence="2">Belongs to the MscS (TC 1.A.23) family.</text>
</comment>
<evidence type="ECO:0000256" key="7">
    <source>
        <dbReference type="ARBA" id="ARBA00059688"/>
    </source>
</evidence>
<dbReference type="InterPro" id="IPR011014">
    <property type="entry name" value="MscS_channel_TM-2"/>
</dbReference>
<feature type="transmembrane region" description="Helical" evidence="8">
    <location>
        <begin position="101"/>
        <end position="121"/>
    </location>
</feature>
<gene>
    <name evidence="12" type="ORF">F4V44_23930</name>
</gene>
<dbReference type="Proteomes" id="UP000326671">
    <property type="component" value="Unassembled WGS sequence"/>
</dbReference>
<feature type="transmembrane region" description="Helical" evidence="8">
    <location>
        <begin position="31"/>
        <end position="53"/>
    </location>
</feature>
<proteinExistence type="inferred from homology"/>
<dbReference type="EMBL" id="VYKL01000045">
    <property type="protein sequence ID" value="KAA9014592.1"/>
    <property type="molecule type" value="Genomic_DNA"/>
</dbReference>
<evidence type="ECO:0000256" key="1">
    <source>
        <dbReference type="ARBA" id="ARBA00004651"/>
    </source>
</evidence>
<dbReference type="Pfam" id="PF21088">
    <property type="entry name" value="MS_channel_1st"/>
    <property type="match status" value="1"/>
</dbReference>
<evidence type="ECO:0000256" key="8">
    <source>
        <dbReference type="SAM" id="Phobius"/>
    </source>
</evidence>
<keyword evidence="5 8" id="KW-1133">Transmembrane helix</keyword>
<comment type="function">
    <text evidence="7">May play a role in resistance to osmotic downshock.</text>
</comment>
<feature type="domain" description="Mechanosensitive ion channel MscS C-terminal" evidence="10">
    <location>
        <begin position="190"/>
        <end position="274"/>
    </location>
</feature>
<dbReference type="Gene3D" id="1.10.287.1260">
    <property type="match status" value="1"/>
</dbReference>
<feature type="domain" description="Mechanosensitive ion channel MscS" evidence="9">
    <location>
        <begin position="120"/>
        <end position="183"/>
    </location>
</feature>
<dbReference type="InterPro" id="IPR045276">
    <property type="entry name" value="YbiO_bact"/>
</dbReference>
<reference evidence="12 13" key="1">
    <citation type="submission" date="2019-09" db="EMBL/GenBank/DDBJ databases">
        <title>Whole genome sequences of isolates from the Mars Exploration Rovers.</title>
        <authorList>
            <person name="Seuylemezian A."/>
            <person name="Vaishampayan P."/>
        </authorList>
    </citation>
    <scope>NUCLEOTIDE SEQUENCE [LARGE SCALE GENOMIC DNA]</scope>
    <source>
        <strain evidence="12 13">MER_TA_151</strain>
    </source>
</reference>
<protein>
    <submittedName>
        <fullName evidence="12">Mechanosensitive ion channel family protein</fullName>
    </submittedName>
</protein>
<dbReference type="InterPro" id="IPR049278">
    <property type="entry name" value="MS_channel_C"/>
</dbReference>
<evidence type="ECO:0000259" key="10">
    <source>
        <dbReference type="Pfam" id="PF21082"/>
    </source>
</evidence>
<organism evidence="12 13">
    <name type="scientific">Niallia endozanthoxylica</name>
    <dbReference type="NCBI Taxonomy" id="2036016"/>
    <lineage>
        <taxon>Bacteria</taxon>
        <taxon>Bacillati</taxon>
        <taxon>Bacillota</taxon>
        <taxon>Bacilli</taxon>
        <taxon>Bacillales</taxon>
        <taxon>Bacillaceae</taxon>
        <taxon>Niallia</taxon>
    </lineage>
</organism>
<dbReference type="AlphaFoldDB" id="A0A5J5H4G4"/>
<sequence length="295" mass="33169">MNYFTKIIRNISEKLSNEEIWLSIGEGCLKILGIIIFSMLIVRLGKLAIQNIFAARRHSPLRISERREATLLKLLQNVLTYVIYFIAILMILSTLTIDVGALLAGAGIVGLAVGFGAQSLVKDIITGFFIIFEDQFSVGDHVRIGQFEGTVEEIGLRTTKIKQWTGELHILPNGSIIEVTNFSLHNSIAVVDINVSYEEDIKRVEQVIKDLLVTLRDKYEDIVSEPQLLGVQSMGASEVMLRVTAETAPMKHFPIARELRKEIKLCLDKNGIEIPYPRLVMYSRQEHEAAYKKGV</sequence>
<dbReference type="GO" id="GO:0008381">
    <property type="term" value="F:mechanosensitive monoatomic ion channel activity"/>
    <property type="evidence" value="ECO:0007669"/>
    <property type="project" value="InterPro"/>
</dbReference>
<dbReference type="Gene3D" id="2.30.30.60">
    <property type="match status" value="1"/>
</dbReference>
<dbReference type="SUPFAM" id="SSF50182">
    <property type="entry name" value="Sm-like ribonucleoproteins"/>
    <property type="match status" value="1"/>
</dbReference>
<dbReference type="SUPFAM" id="SSF82861">
    <property type="entry name" value="Mechanosensitive channel protein MscS (YggB), transmembrane region"/>
    <property type="match status" value="1"/>
</dbReference>
<dbReference type="PANTHER" id="PTHR30460">
    <property type="entry name" value="MODERATE CONDUCTANCE MECHANOSENSITIVE CHANNEL YBIO"/>
    <property type="match status" value="1"/>
</dbReference>
<dbReference type="InterPro" id="IPR011066">
    <property type="entry name" value="MscS_channel_C_sf"/>
</dbReference>
<dbReference type="InterPro" id="IPR049142">
    <property type="entry name" value="MS_channel_1st"/>
</dbReference>
<dbReference type="GO" id="GO:0005886">
    <property type="term" value="C:plasma membrane"/>
    <property type="evidence" value="ECO:0007669"/>
    <property type="project" value="UniProtKB-SubCell"/>
</dbReference>
<dbReference type="OrthoDB" id="9809206at2"/>
<evidence type="ECO:0000256" key="4">
    <source>
        <dbReference type="ARBA" id="ARBA00022692"/>
    </source>
</evidence>
<evidence type="ECO:0000256" key="5">
    <source>
        <dbReference type="ARBA" id="ARBA00022989"/>
    </source>
</evidence>
<evidence type="ECO:0000256" key="3">
    <source>
        <dbReference type="ARBA" id="ARBA00022475"/>
    </source>
</evidence>
<dbReference type="SUPFAM" id="SSF82689">
    <property type="entry name" value="Mechanosensitive channel protein MscS (YggB), C-terminal domain"/>
    <property type="match status" value="1"/>
</dbReference>
<dbReference type="Pfam" id="PF21082">
    <property type="entry name" value="MS_channel_3rd"/>
    <property type="match status" value="1"/>
</dbReference>
<evidence type="ECO:0000259" key="9">
    <source>
        <dbReference type="Pfam" id="PF00924"/>
    </source>
</evidence>
<dbReference type="RefSeq" id="WP_150442519.1">
    <property type="nucleotide sequence ID" value="NZ_VYKL01000045.1"/>
</dbReference>
<evidence type="ECO:0000256" key="2">
    <source>
        <dbReference type="ARBA" id="ARBA00008017"/>
    </source>
</evidence>
<dbReference type="FunFam" id="2.30.30.60:FF:000001">
    <property type="entry name" value="MscS Mechanosensitive ion channel"/>
    <property type="match status" value="1"/>
</dbReference>
<evidence type="ECO:0000259" key="11">
    <source>
        <dbReference type="Pfam" id="PF21088"/>
    </source>
</evidence>
<accession>A0A5J5H4G4</accession>
<keyword evidence="4 8" id="KW-0812">Transmembrane</keyword>
<comment type="subcellular location">
    <subcellularLocation>
        <location evidence="1">Cell membrane</location>
        <topology evidence="1">Multi-pass membrane protein</topology>
    </subcellularLocation>
</comment>
<dbReference type="InterPro" id="IPR010920">
    <property type="entry name" value="LSM_dom_sf"/>
</dbReference>
<dbReference type="InterPro" id="IPR023408">
    <property type="entry name" value="MscS_beta-dom_sf"/>
</dbReference>
<dbReference type="FunFam" id="1.10.287.1260:FF:000005">
    <property type="entry name" value="Mechanosensitive ion channel family protein"/>
    <property type="match status" value="1"/>
</dbReference>
<keyword evidence="3" id="KW-1003">Cell membrane</keyword>
<evidence type="ECO:0000313" key="13">
    <source>
        <dbReference type="Proteomes" id="UP000326671"/>
    </source>
</evidence>
<dbReference type="Gene3D" id="3.30.70.100">
    <property type="match status" value="1"/>
</dbReference>
<keyword evidence="13" id="KW-1185">Reference proteome</keyword>
<evidence type="ECO:0000256" key="6">
    <source>
        <dbReference type="ARBA" id="ARBA00023136"/>
    </source>
</evidence>
<comment type="caution">
    <text evidence="12">The sequence shown here is derived from an EMBL/GenBank/DDBJ whole genome shotgun (WGS) entry which is preliminary data.</text>
</comment>
<feature type="domain" description="Mechanosensitive ion channel transmembrane helices 2/3" evidence="11">
    <location>
        <begin position="77"/>
        <end position="118"/>
    </location>
</feature>